<dbReference type="Proteomes" id="UP001550628">
    <property type="component" value="Unassembled WGS sequence"/>
</dbReference>
<dbReference type="SUPFAM" id="SSF52540">
    <property type="entry name" value="P-loop containing nucleoside triphosphate hydrolases"/>
    <property type="match status" value="1"/>
</dbReference>
<dbReference type="RefSeq" id="WP_356959031.1">
    <property type="nucleotide sequence ID" value="NZ_JBEYBD010000022.1"/>
</dbReference>
<reference evidence="1 2" key="1">
    <citation type="submission" date="2024-06" db="EMBL/GenBank/DDBJ databases">
        <title>The Natural Products Discovery Center: Release of the First 8490 Sequenced Strains for Exploring Actinobacteria Biosynthetic Diversity.</title>
        <authorList>
            <person name="Kalkreuter E."/>
            <person name="Kautsar S.A."/>
            <person name="Yang D."/>
            <person name="Bader C.D."/>
            <person name="Teijaro C.N."/>
            <person name="Fluegel L."/>
            <person name="Davis C.M."/>
            <person name="Simpson J.R."/>
            <person name="Lauterbach L."/>
            <person name="Steele A.D."/>
            <person name="Gui C."/>
            <person name="Meng S."/>
            <person name="Li G."/>
            <person name="Viehrig K."/>
            <person name="Ye F."/>
            <person name="Su P."/>
            <person name="Kiefer A.F."/>
            <person name="Nichols A."/>
            <person name="Cepeda A.J."/>
            <person name="Yan W."/>
            <person name="Fan B."/>
            <person name="Jiang Y."/>
            <person name="Adhikari A."/>
            <person name="Zheng C.-J."/>
            <person name="Schuster L."/>
            <person name="Cowan T.M."/>
            <person name="Smanski M.J."/>
            <person name="Chevrette M.G."/>
            <person name="De Carvalho L.P.S."/>
            <person name="Shen B."/>
        </authorList>
    </citation>
    <scope>NUCLEOTIDE SEQUENCE [LARGE SCALE GENOMIC DNA]</scope>
    <source>
        <strain evidence="1 2">NPDC019708</strain>
    </source>
</reference>
<gene>
    <name evidence="1" type="ORF">ABZ510_23160</name>
</gene>
<accession>A0ABV2WV38</accession>
<dbReference type="EMBL" id="JBEYBF010000017">
    <property type="protein sequence ID" value="MEU1954755.1"/>
    <property type="molecule type" value="Genomic_DNA"/>
</dbReference>
<evidence type="ECO:0008006" key="3">
    <source>
        <dbReference type="Google" id="ProtNLM"/>
    </source>
</evidence>
<protein>
    <recommendedName>
        <fullName evidence="3">Shikimate kinase</fullName>
    </recommendedName>
</protein>
<evidence type="ECO:0000313" key="2">
    <source>
        <dbReference type="Proteomes" id="UP001550628"/>
    </source>
</evidence>
<comment type="caution">
    <text evidence="1">The sequence shown here is derived from an EMBL/GenBank/DDBJ whole genome shotgun (WGS) entry which is preliminary data.</text>
</comment>
<dbReference type="InterPro" id="IPR027417">
    <property type="entry name" value="P-loop_NTPase"/>
</dbReference>
<name>A0ABV2WV38_9NOCA</name>
<organism evidence="1 2">
    <name type="scientific">Nocardia rhamnosiphila</name>
    <dbReference type="NCBI Taxonomy" id="426716"/>
    <lineage>
        <taxon>Bacteria</taxon>
        <taxon>Bacillati</taxon>
        <taxon>Actinomycetota</taxon>
        <taxon>Actinomycetes</taxon>
        <taxon>Mycobacteriales</taxon>
        <taxon>Nocardiaceae</taxon>
        <taxon>Nocardia</taxon>
    </lineage>
</organism>
<dbReference type="Gene3D" id="3.40.50.300">
    <property type="entry name" value="P-loop containing nucleotide triphosphate hydrolases"/>
    <property type="match status" value="1"/>
</dbReference>
<keyword evidence="2" id="KW-1185">Reference proteome</keyword>
<evidence type="ECO:0000313" key="1">
    <source>
        <dbReference type="EMBL" id="MEU1954755.1"/>
    </source>
</evidence>
<proteinExistence type="predicted"/>
<sequence length="217" mass="23991">MTSGARTQFDDPADLRSRLRHVYWIGGGSGAGKSAVATAVAARHGLRVYSTDDAMAEHAARGAPGDAPYLSAFFGMSMDERWVHRTPETMFDTFHWFRGEGFGAIIDDLLGIPEPTVAEGFRLLPHLVAPLLARPAQGIWMLPSPQFRRDVFAGRGWEIPRRTSDPARARRNLLRRDEMFTDHVRAETARLGLPVLEVDGSMTEHDAADHVGRAFGL</sequence>